<organism evidence="2 3">
    <name type="scientific">Plasmodium falciparum (isolate HB3)</name>
    <dbReference type="NCBI Taxonomy" id="137071"/>
    <lineage>
        <taxon>Eukaryota</taxon>
        <taxon>Sar</taxon>
        <taxon>Alveolata</taxon>
        <taxon>Apicomplexa</taxon>
        <taxon>Aconoidasida</taxon>
        <taxon>Haemosporida</taxon>
        <taxon>Plasmodiidae</taxon>
        <taxon>Plasmodium</taxon>
        <taxon>Plasmodium (Laverania)</taxon>
    </lineage>
</organism>
<sequence length="222" mass="23580">GGGVAPSLGLLGEIGGLVINNWTNTPFYKAFVAFAYKQGIAAGKIASDAARIDTVISGIKLNFDVHTINGSALEKVITLETIKDHTTLTTTLNFEYVRTCVNTIPVEGKLICAFGMNSGLVPGKSVSPEAVIGASVKGIVKKATNAASKAADTVAKETTNGLIEAEISKITSAGANLYTAIVYSVTAILVIVLVMVIIYLILSYRRKKKMKKKLQYIKLLKE</sequence>
<reference evidence="3" key="2">
    <citation type="submission" date="2006-03" db="EMBL/GenBank/DDBJ databases">
        <title>The genome sequence of the Plasmodium falciparum HB3.</title>
        <authorList>
            <consortium name="The Broad Institute Genome Sequencing Platform"/>
            <person name="Birren B."/>
            <person name="Lander E."/>
            <person name="Galagan J."/>
            <person name="Nusbaum C."/>
            <person name="Devon K."/>
            <person name="Henn M."/>
            <person name="Jaffe D."/>
            <person name="Butler J."/>
            <person name="Alvarez P."/>
            <person name="Gnerre S."/>
            <person name="Grabherr M."/>
            <person name="Kleber M."/>
            <person name="Mauceli E."/>
            <person name="Brockman W."/>
            <person name="MacCallum I.A."/>
            <person name="Rounsley S."/>
            <person name="Young S."/>
            <person name="LaButti K."/>
            <person name="Pushparaj V."/>
            <person name="DeCaprio D."/>
            <person name="Crawford M."/>
            <person name="Koehrsen M."/>
            <person name="Engels R."/>
            <person name="Montgomery P."/>
            <person name="Pearson M."/>
            <person name="Howarth C."/>
            <person name="Larson L."/>
            <person name="Luoma S."/>
            <person name="White J."/>
            <person name="Kodira C."/>
            <person name="Zeng Q."/>
            <person name="Oleary S."/>
            <person name="Yandava C."/>
            <person name="Alvarado L."/>
            <person name="Wirth D."/>
            <person name="Volkman S."/>
            <person name="Hartl D."/>
        </authorList>
    </citation>
    <scope>NUCLEOTIDE SEQUENCE [LARGE SCALE GENOMIC DNA]</scope>
</reference>
<feature type="non-terminal residue" evidence="2">
    <location>
        <position position="1"/>
    </location>
</feature>
<keyword evidence="1" id="KW-0472">Membrane</keyword>
<dbReference type="AlphaFoldDB" id="A0A0L7KBK2"/>
<dbReference type="Pfam" id="PF02009">
    <property type="entry name" value="RIFIN"/>
    <property type="match status" value="1"/>
</dbReference>
<dbReference type="OrthoDB" id="379237at2759"/>
<evidence type="ECO:0000313" key="3">
    <source>
        <dbReference type="Proteomes" id="UP000054289"/>
    </source>
</evidence>
<evidence type="ECO:0000256" key="1">
    <source>
        <dbReference type="SAM" id="Phobius"/>
    </source>
</evidence>
<evidence type="ECO:0008006" key="4">
    <source>
        <dbReference type="Google" id="ProtNLM"/>
    </source>
</evidence>
<gene>
    <name evidence="2" type="ORF">PFHG_02422</name>
</gene>
<protein>
    <recommendedName>
        <fullName evidence="4">Rifin</fullName>
    </recommendedName>
</protein>
<dbReference type="InterPro" id="IPR006373">
    <property type="entry name" value="VSA_Rifin"/>
</dbReference>
<reference evidence="2 3" key="1">
    <citation type="submission" date="2006-03" db="EMBL/GenBank/DDBJ databases">
        <title>Annotation of Plasmodium falciparum HB3.</title>
        <authorList>
            <consortium name="The Broad Institute Genome Sequencing Platform"/>
            <person name="Volkman S.K."/>
            <person name="Neafsey D.E."/>
            <person name="Dash A.P."/>
            <person name="Chitnis C.E."/>
            <person name="Hartl D.L."/>
            <person name="Young S.K."/>
            <person name="Zeng Q."/>
            <person name="Koehrsen M."/>
            <person name="Alvarado L."/>
            <person name="Berlin A."/>
            <person name="Borenstein D."/>
            <person name="Chapman S.B."/>
            <person name="Chen Z."/>
            <person name="Engels R."/>
            <person name="Freedman E."/>
            <person name="Gellesch M."/>
            <person name="Goldberg J."/>
            <person name="Griggs A."/>
            <person name="Gujja S."/>
            <person name="Heilman E.R."/>
            <person name="Heiman D.I."/>
            <person name="Howarth C."/>
            <person name="Jen D."/>
            <person name="Larson L."/>
            <person name="Mehta T."/>
            <person name="Neiman D."/>
            <person name="Park D."/>
            <person name="Pearson M."/>
            <person name="Roberts A."/>
            <person name="Saif S."/>
            <person name="Shea T."/>
            <person name="Shenoy N."/>
            <person name="Sisk P."/>
            <person name="Stolte C."/>
            <person name="Sykes S."/>
            <person name="Walk T."/>
            <person name="White J."/>
            <person name="Yandava C."/>
            <person name="Haas B."/>
            <person name="Henn M.R."/>
            <person name="Nusbaum C."/>
            <person name="Birren B."/>
        </authorList>
    </citation>
    <scope>NUCLEOTIDE SEQUENCE [LARGE SCALE GENOMIC DNA]</scope>
    <source>
        <strain evidence="2">HB3</strain>
    </source>
</reference>
<evidence type="ECO:0000313" key="2">
    <source>
        <dbReference type="EMBL" id="KOB60662.1"/>
    </source>
</evidence>
<dbReference type="EMBL" id="CH671971">
    <property type="protein sequence ID" value="KOB60662.1"/>
    <property type="molecule type" value="Genomic_DNA"/>
</dbReference>
<dbReference type="KEGG" id="pfh:PFHG_02422"/>
<name>A0A0L7KBK2_PLAFX</name>
<dbReference type="OMA" id="RTCVNTI"/>
<keyword evidence="1" id="KW-1133">Transmembrane helix</keyword>
<accession>A0A0L7KBK2</accession>
<feature type="transmembrane region" description="Helical" evidence="1">
    <location>
        <begin position="177"/>
        <end position="202"/>
    </location>
</feature>
<keyword evidence="1" id="KW-0812">Transmembrane</keyword>
<dbReference type="Proteomes" id="UP000054289">
    <property type="component" value="Unassembled WGS sequence"/>
</dbReference>
<proteinExistence type="predicted"/>